<dbReference type="Proteomes" id="UP000680158">
    <property type="component" value="Unassembled WGS sequence"/>
</dbReference>
<feature type="transmembrane region" description="Helical" evidence="1">
    <location>
        <begin position="12"/>
        <end position="35"/>
    </location>
</feature>
<keyword evidence="1" id="KW-1133">Transmembrane helix</keyword>
<evidence type="ECO:0000259" key="2">
    <source>
        <dbReference type="Pfam" id="PF11127"/>
    </source>
</evidence>
<name>A0A941DDH4_9BURK</name>
<organism evidence="3 4">
    <name type="scientific">Undibacterium baiyunense</name>
    <dbReference type="NCBI Taxonomy" id="2828731"/>
    <lineage>
        <taxon>Bacteria</taxon>
        <taxon>Pseudomonadati</taxon>
        <taxon>Pseudomonadota</taxon>
        <taxon>Betaproteobacteria</taxon>
        <taxon>Burkholderiales</taxon>
        <taxon>Oxalobacteraceae</taxon>
        <taxon>Undibacterium</taxon>
    </lineage>
</organism>
<proteinExistence type="predicted"/>
<dbReference type="Pfam" id="PF11127">
    <property type="entry name" value="YgaP-like_TM"/>
    <property type="match status" value="1"/>
</dbReference>
<evidence type="ECO:0000313" key="4">
    <source>
        <dbReference type="Proteomes" id="UP000680158"/>
    </source>
</evidence>
<sequence length="62" mass="6540">MKVNVGTTDRLIRIIAGVALIAGAATGYIGMWGYIGIIPILTGTLRICPAYLPFGISTCKKD</sequence>
<keyword evidence="4" id="KW-1185">Reference proteome</keyword>
<dbReference type="RefSeq" id="WP_212684010.1">
    <property type="nucleotide sequence ID" value="NZ_JAGSPM010000004.1"/>
</dbReference>
<dbReference type="EMBL" id="JAGSPM010000004">
    <property type="protein sequence ID" value="MBR7746709.1"/>
    <property type="molecule type" value="Genomic_DNA"/>
</dbReference>
<reference evidence="3 4" key="1">
    <citation type="submission" date="2021-04" db="EMBL/GenBank/DDBJ databases">
        <title>novel species isolated from subtropical streams in China.</title>
        <authorList>
            <person name="Lu H."/>
        </authorList>
    </citation>
    <scope>NUCLEOTIDE SEQUENCE [LARGE SCALE GENOMIC DNA]</scope>
    <source>
        <strain evidence="3 4">BYS107W</strain>
    </source>
</reference>
<feature type="domain" description="Inner membrane protein YgaP-like transmembrane" evidence="2">
    <location>
        <begin position="1"/>
        <end position="61"/>
    </location>
</feature>
<dbReference type="AlphaFoldDB" id="A0A941DDH4"/>
<gene>
    <name evidence="3" type="ORF">KDM92_08955</name>
</gene>
<evidence type="ECO:0000313" key="3">
    <source>
        <dbReference type="EMBL" id="MBR7746709.1"/>
    </source>
</evidence>
<keyword evidence="1" id="KW-0472">Membrane</keyword>
<dbReference type="InterPro" id="IPR021309">
    <property type="entry name" value="YgaP-like_TM"/>
</dbReference>
<keyword evidence="1" id="KW-0812">Transmembrane</keyword>
<accession>A0A941DDH4</accession>
<evidence type="ECO:0000256" key="1">
    <source>
        <dbReference type="SAM" id="Phobius"/>
    </source>
</evidence>
<comment type="caution">
    <text evidence="3">The sequence shown here is derived from an EMBL/GenBank/DDBJ whole genome shotgun (WGS) entry which is preliminary data.</text>
</comment>
<protein>
    <submittedName>
        <fullName evidence="3">DUF2892 domain-containing protein</fullName>
    </submittedName>
</protein>